<dbReference type="PANTHER" id="PTHR10629:SF52">
    <property type="entry name" value="DNA (CYTOSINE-5)-METHYLTRANSFERASE 1"/>
    <property type="match status" value="1"/>
</dbReference>
<keyword evidence="3" id="KW-0808">Transferase</keyword>
<dbReference type="InterPro" id="IPR001525">
    <property type="entry name" value="C5_MeTfrase"/>
</dbReference>
<dbReference type="NCBIfam" id="TIGR00675">
    <property type="entry name" value="dcm"/>
    <property type="match status" value="1"/>
</dbReference>
<dbReference type="AlphaFoldDB" id="A0A6C0K6C8"/>
<dbReference type="GO" id="GO:0044027">
    <property type="term" value="P:negative regulation of gene expression via chromosomal CpG island methylation"/>
    <property type="evidence" value="ECO:0007669"/>
    <property type="project" value="TreeGrafter"/>
</dbReference>
<organism evidence="5">
    <name type="scientific">viral metagenome</name>
    <dbReference type="NCBI Taxonomy" id="1070528"/>
    <lineage>
        <taxon>unclassified sequences</taxon>
        <taxon>metagenomes</taxon>
        <taxon>organismal metagenomes</taxon>
    </lineage>
</organism>
<protein>
    <recommendedName>
        <fullName evidence="1">DNA (cytosine-5-)-methyltransferase</fullName>
        <ecNumber evidence="1">2.1.1.37</ecNumber>
    </recommendedName>
</protein>
<dbReference type="PANTHER" id="PTHR10629">
    <property type="entry name" value="CYTOSINE-SPECIFIC METHYLTRANSFERASE"/>
    <property type="match status" value="1"/>
</dbReference>
<proteinExistence type="predicted"/>
<dbReference type="EC" id="2.1.1.37" evidence="1"/>
<dbReference type="PROSITE" id="PS51679">
    <property type="entry name" value="SAM_MT_C5"/>
    <property type="match status" value="1"/>
</dbReference>
<dbReference type="InterPro" id="IPR050390">
    <property type="entry name" value="C5-Methyltransferase"/>
</dbReference>
<dbReference type="PROSITE" id="PS00095">
    <property type="entry name" value="C5_MTASE_2"/>
    <property type="match status" value="1"/>
</dbReference>
<evidence type="ECO:0000256" key="1">
    <source>
        <dbReference type="ARBA" id="ARBA00011975"/>
    </source>
</evidence>
<dbReference type="GO" id="GO:0005634">
    <property type="term" value="C:nucleus"/>
    <property type="evidence" value="ECO:0007669"/>
    <property type="project" value="TreeGrafter"/>
</dbReference>
<sequence length="362" mass="40069">MSSQPYKAISLFSGCGGDTLGLERAGFNVVAFNEFNKTAIETHLANFPHSILLKDPQANSSPDITKVPDAVFTPYAGQIHLVFAGFPCQGFSRAGKKNIQDPRNQMFRQFVRVARIVRPNFIIGENVTGLLTMKSGPNEDDPLMLDIITRAFQEIGYSLTYKVLEATDFGVPQKRKRVVLVGWNSRHQTQLDPSSFWASVTAFGSRLPQVSQSSFVTNSMEGAHLIPTTSVPENFSDYALLVTEDAQPTDVPHPYVVLKTRDNLLSCSKRDSPIHSEIIAVNRPSKTIICTYDHQPRLLVGLKKPSGLAYARCLLPDELKQIQGFPAEFIIRGTKKEKVTQIGNAVPPPMIHSVSGVLRQYL</sequence>
<evidence type="ECO:0000313" key="5">
    <source>
        <dbReference type="EMBL" id="QHU12350.1"/>
    </source>
</evidence>
<keyword evidence="4" id="KW-0949">S-adenosyl-L-methionine</keyword>
<dbReference type="GO" id="GO:0003677">
    <property type="term" value="F:DNA binding"/>
    <property type="evidence" value="ECO:0007669"/>
    <property type="project" value="TreeGrafter"/>
</dbReference>
<dbReference type="InterPro" id="IPR029063">
    <property type="entry name" value="SAM-dependent_MTases_sf"/>
</dbReference>
<evidence type="ECO:0000256" key="4">
    <source>
        <dbReference type="ARBA" id="ARBA00022691"/>
    </source>
</evidence>
<evidence type="ECO:0000256" key="2">
    <source>
        <dbReference type="ARBA" id="ARBA00022603"/>
    </source>
</evidence>
<dbReference type="Gene3D" id="3.90.120.10">
    <property type="entry name" value="DNA Methylase, subunit A, domain 2"/>
    <property type="match status" value="1"/>
</dbReference>
<dbReference type="GO" id="GO:0032259">
    <property type="term" value="P:methylation"/>
    <property type="evidence" value="ECO:0007669"/>
    <property type="project" value="UniProtKB-KW"/>
</dbReference>
<evidence type="ECO:0000256" key="3">
    <source>
        <dbReference type="ARBA" id="ARBA00022679"/>
    </source>
</evidence>
<name>A0A6C0K6C8_9ZZZZ</name>
<dbReference type="EMBL" id="MN740799">
    <property type="protein sequence ID" value="QHU12350.1"/>
    <property type="molecule type" value="Genomic_DNA"/>
</dbReference>
<keyword evidence="2" id="KW-0489">Methyltransferase</keyword>
<dbReference type="InterPro" id="IPR031303">
    <property type="entry name" value="C5_meth_CS"/>
</dbReference>
<dbReference type="Pfam" id="PF00145">
    <property type="entry name" value="DNA_methylase"/>
    <property type="match status" value="1"/>
</dbReference>
<accession>A0A6C0K6C8</accession>
<dbReference type="GO" id="GO:0003886">
    <property type="term" value="F:DNA (cytosine-5-)-methyltransferase activity"/>
    <property type="evidence" value="ECO:0007669"/>
    <property type="project" value="UniProtKB-EC"/>
</dbReference>
<dbReference type="Gene3D" id="3.40.50.150">
    <property type="entry name" value="Vaccinia Virus protein VP39"/>
    <property type="match status" value="1"/>
</dbReference>
<reference evidence="5" key="1">
    <citation type="journal article" date="2020" name="Nature">
        <title>Giant virus diversity and host interactions through global metagenomics.</title>
        <authorList>
            <person name="Schulz F."/>
            <person name="Roux S."/>
            <person name="Paez-Espino D."/>
            <person name="Jungbluth S."/>
            <person name="Walsh D.A."/>
            <person name="Denef V.J."/>
            <person name="McMahon K.D."/>
            <person name="Konstantinidis K.T."/>
            <person name="Eloe-Fadrosh E.A."/>
            <person name="Kyrpides N.C."/>
            <person name="Woyke T."/>
        </authorList>
    </citation>
    <scope>NUCLEOTIDE SEQUENCE</scope>
    <source>
        <strain evidence="5">GVMAG-S-1101171-110</strain>
    </source>
</reference>
<dbReference type="SUPFAM" id="SSF53335">
    <property type="entry name" value="S-adenosyl-L-methionine-dependent methyltransferases"/>
    <property type="match status" value="1"/>
</dbReference>
<dbReference type="PRINTS" id="PR00105">
    <property type="entry name" value="C5METTRFRASE"/>
</dbReference>